<sequence length="114" mass="12501">MESIPNIYDMVPYLVIYISSYIQDSSKNLSFLAVTRGIQPSKPAESLDWRRNLAAVAGELDELEATVLDGDMDGGVTGVEAVLDELLDGGDRPLEYLAEGDLYDNPASFSKRIE</sequence>
<name>A0AA88S198_9ASTE</name>
<accession>A0AA88S198</accession>
<comment type="caution">
    <text evidence="1">The sequence shown here is derived from an EMBL/GenBank/DDBJ whole genome shotgun (WGS) entry which is preliminary data.</text>
</comment>
<evidence type="ECO:0000313" key="1">
    <source>
        <dbReference type="EMBL" id="KAK2990131.1"/>
    </source>
</evidence>
<gene>
    <name evidence="1" type="ORF">RJ640_014800</name>
</gene>
<dbReference type="EMBL" id="JAVXUO010000664">
    <property type="protein sequence ID" value="KAK2990131.1"/>
    <property type="molecule type" value="Genomic_DNA"/>
</dbReference>
<protein>
    <submittedName>
        <fullName evidence="1">Uncharacterized protein</fullName>
    </submittedName>
</protein>
<organism evidence="1 2">
    <name type="scientific">Escallonia rubra</name>
    <dbReference type="NCBI Taxonomy" id="112253"/>
    <lineage>
        <taxon>Eukaryota</taxon>
        <taxon>Viridiplantae</taxon>
        <taxon>Streptophyta</taxon>
        <taxon>Embryophyta</taxon>
        <taxon>Tracheophyta</taxon>
        <taxon>Spermatophyta</taxon>
        <taxon>Magnoliopsida</taxon>
        <taxon>eudicotyledons</taxon>
        <taxon>Gunneridae</taxon>
        <taxon>Pentapetalae</taxon>
        <taxon>asterids</taxon>
        <taxon>campanulids</taxon>
        <taxon>Escalloniales</taxon>
        <taxon>Escalloniaceae</taxon>
        <taxon>Escallonia</taxon>
    </lineage>
</organism>
<reference evidence="1" key="1">
    <citation type="submission" date="2022-12" db="EMBL/GenBank/DDBJ databases">
        <title>Draft genome assemblies for two species of Escallonia (Escalloniales).</title>
        <authorList>
            <person name="Chanderbali A."/>
            <person name="Dervinis C."/>
            <person name="Anghel I."/>
            <person name="Soltis D."/>
            <person name="Soltis P."/>
            <person name="Zapata F."/>
        </authorList>
    </citation>
    <scope>NUCLEOTIDE SEQUENCE</scope>
    <source>
        <strain evidence="1">UCBG92.1500</strain>
        <tissue evidence="1">Leaf</tissue>
    </source>
</reference>
<proteinExistence type="predicted"/>
<dbReference type="Proteomes" id="UP001187471">
    <property type="component" value="Unassembled WGS sequence"/>
</dbReference>
<dbReference type="AlphaFoldDB" id="A0AA88S198"/>
<evidence type="ECO:0000313" key="2">
    <source>
        <dbReference type="Proteomes" id="UP001187471"/>
    </source>
</evidence>
<keyword evidence="2" id="KW-1185">Reference proteome</keyword>